<evidence type="ECO:0000259" key="5">
    <source>
        <dbReference type="SMART" id="SM00845"/>
    </source>
</evidence>
<dbReference type="Gene3D" id="1.10.10.410">
    <property type="match status" value="1"/>
</dbReference>
<dbReference type="EMBL" id="QZAB01000229">
    <property type="protein sequence ID" value="RQD87756.1"/>
    <property type="molecule type" value="Genomic_DNA"/>
</dbReference>
<evidence type="ECO:0000313" key="6">
    <source>
        <dbReference type="EMBL" id="RQD87756.1"/>
    </source>
</evidence>
<reference evidence="6 7" key="1">
    <citation type="submission" date="2018-08" db="EMBL/GenBank/DDBJ databases">
        <title>The metabolism and importance of syntrophic acetate oxidation coupled to methane or sulfide production in haloalkaline environments.</title>
        <authorList>
            <person name="Timmers P.H.A."/>
            <person name="Vavourakis C.D."/>
            <person name="Sorokin D.Y."/>
            <person name="Sinninghe Damste J.S."/>
            <person name="Muyzer G."/>
            <person name="Stams A.J.M."/>
            <person name="Plugge C.M."/>
        </authorList>
    </citation>
    <scope>NUCLEOTIDE SEQUENCE [LARGE SCALE GENOMIC DNA]</scope>
    <source>
        <strain evidence="6">MSAO_Arc3</strain>
    </source>
</reference>
<dbReference type="GO" id="GO:0050567">
    <property type="term" value="F:glutaminyl-tRNA synthase (glutamine-hydrolyzing) activity"/>
    <property type="evidence" value="ECO:0007669"/>
    <property type="project" value="TreeGrafter"/>
</dbReference>
<accession>A0A424Z0X0</accession>
<keyword evidence="2" id="KW-0547">Nucleotide-binding</keyword>
<sequence length="194" mass="22037">MQYFNSIKVPELLSEKAIRYAHEFDLNEELAKHIVYSKDLDLFNLLIKRYDSESRVTSTLVVRTLTAIVPELRREGLDTTGLKDNHFVQLFDMIAEGTIAKEAIDHVLRYLCKNPEKTTEDAASDLSLIGVGKVEIEEFIVQLVEEKQDFINEKGMGAVGPLMGIVMKEFRGKVDGQVVNNTLAQKIKEYLSEE</sequence>
<evidence type="ECO:0000256" key="3">
    <source>
        <dbReference type="ARBA" id="ARBA00022840"/>
    </source>
</evidence>
<evidence type="ECO:0000256" key="4">
    <source>
        <dbReference type="ARBA" id="ARBA00022917"/>
    </source>
</evidence>
<dbReference type="SMART" id="SM00845">
    <property type="entry name" value="GatB_Yqey"/>
    <property type="match status" value="1"/>
</dbReference>
<dbReference type="AlphaFoldDB" id="A0A424Z0X0"/>
<evidence type="ECO:0000313" key="7">
    <source>
        <dbReference type="Proteomes" id="UP000284763"/>
    </source>
</evidence>
<keyword evidence="1" id="KW-0436">Ligase</keyword>
<gene>
    <name evidence="6" type="ORF">D5R95_03430</name>
</gene>
<evidence type="ECO:0000256" key="1">
    <source>
        <dbReference type="ARBA" id="ARBA00022598"/>
    </source>
</evidence>
<dbReference type="SUPFAM" id="SSF89095">
    <property type="entry name" value="GatB/YqeY motif"/>
    <property type="match status" value="2"/>
</dbReference>
<comment type="caution">
    <text evidence="6">The sequence shown here is derived from an EMBL/GenBank/DDBJ whole genome shotgun (WGS) entry which is preliminary data.</text>
</comment>
<keyword evidence="3" id="KW-0067">ATP-binding</keyword>
<dbReference type="PANTHER" id="PTHR11659:SF2">
    <property type="entry name" value="GLUTAMYL-TRNA(GLN) AMIDOTRANSFERASE SUBUNIT E"/>
    <property type="match status" value="1"/>
</dbReference>
<dbReference type="InterPro" id="IPR003789">
    <property type="entry name" value="Asn/Gln_tRNA_amidoTrase-B-like"/>
</dbReference>
<feature type="domain" description="Asn/Gln amidotransferase" evidence="5">
    <location>
        <begin position="41"/>
        <end position="187"/>
    </location>
</feature>
<dbReference type="Gene3D" id="1.10.150.380">
    <property type="entry name" value="GatB domain, N-terminal subdomain"/>
    <property type="match status" value="1"/>
</dbReference>
<evidence type="ECO:0000256" key="2">
    <source>
        <dbReference type="ARBA" id="ARBA00022741"/>
    </source>
</evidence>
<dbReference type="InterPro" id="IPR023168">
    <property type="entry name" value="GatB_Yqey_C_2"/>
</dbReference>
<dbReference type="GO" id="GO:0070681">
    <property type="term" value="P:glutaminyl-tRNAGln biosynthesis via transamidation"/>
    <property type="evidence" value="ECO:0007669"/>
    <property type="project" value="TreeGrafter"/>
</dbReference>
<protein>
    <recommendedName>
        <fullName evidence="5">Asn/Gln amidotransferase domain-containing protein</fullName>
    </recommendedName>
</protein>
<proteinExistence type="predicted"/>
<organism evidence="6 7">
    <name type="scientific">Methanosalsum natronophilum</name>
    <dbReference type="NCBI Taxonomy" id="768733"/>
    <lineage>
        <taxon>Archaea</taxon>
        <taxon>Methanobacteriati</taxon>
        <taxon>Methanobacteriota</taxon>
        <taxon>Stenosarchaea group</taxon>
        <taxon>Methanomicrobia</taxon>
        <taxon>Methanosarcinales</taxon>
        <taxon>Methanosarcinaceae</taxon>
        <taxon>Methanosalsum</taxon>
    </lineage>
</organism>
<dbReference type="GO" id="GO:0006412">
    <property type="term" value="P:translation"/>
    <property type="evidence" value="ECO:0007669"/>
    <property type="project" value="UniProtKB-KW"/>
</dbReference>
<dbReference type="GO" id="GO:0005524">
    <property type="term" value="F:ATP binding"/>
    <property type="evidence" value="ECO:0007669"/>
    <property type="project" value="UniProtKB-KW"/>
</dbReference>
<keyword evidence="4" id="KW-0648">Protein biosynthesis</keyword>
<name>A0A424Z0X0_9EURY</name>
<dbReference type="InterPro" id="IPR017959">
    <property type="entry name" value="Asn/Gln-tRNA_amidoTrfase_suB/E"/>
</dbReference>
<dbReference type="Pfam" id="PF02637">
    <property type="entry name" value="GatB_Yqey"/>
    <property type="match status" value="1"/>
</dbReference>
<dbReference type="PANTHER" id="PTHR11659">
    <property type="entry name" value="GLUTAMYL-TRNA GLN AMIDOTRANSFERASE SUBUNIT B MITOCHONDRIAL AND PROKARYOTIC PET112-RELATED"/>
    <property type="match status" value="1"/>
</dbReference>
<dbReference type="Proteomes" id="UP000284763">
    <property type="component" value="Unassembled WGS sequence"/>
</dbReference>
<dbReference type="InterPro" id="IPR018027">
    <property type="entry name" value="Asn/Gln_amidotransferase"/>
</dbReference>
<dbReference type="InterPro" id="IPR042114">
    <property type="entry name" value="GatB_C_1"/>
</dbReference>